<evidence type="ECO:0000256" key="8">
    <source>
        <dbReference type="ARBA" id="ARBA00022741"/>
    </source>
</evidence>
<name>V9HMR0_9NEIS</name>
<evidence type="ECO:0000256" key="2">
    <source>
        <dbReference type="ARBA" id="ARBA00004870"/>
    </source>
</evidence>
<keyword evidence="8 13" id="KW-0547">Nucleotide-binding</keyword>
<dbReference type="AlphaFoldDB" id="V9HMR0"/>
<dbReference type="STRING" id="641147.HMPREF9021_00814"/>
<keyword evidence="6 13" id="KW-0441">Lipid A biosynthesis</keyword>
<reference evidence="14 15" key="2">
    <citation type="submission" date="2011-10" db="EMBL/GenBank/DDBJ databases">
        <title>The Genome Sequence of Simonsiella muelleri ATCC 29453.</title>
        <authorList>
            <consortium name="The Broad Institute Genome Sequencing Platform"/>
            <consortium name="The Broad Institute Genome Sequencing Center for Infectious Disease"/>
            <person name="Earl A."/>
            <person name="Ward D."/>
            <person name="Feldgarden M."/>
            <person name="Gevers D."/>
            <person name="Izard J."/>
            <person name="Baranova O.V."/>
            <person name="Blanton J.M."/>
            <person name="Tanner A.C."/>
            <person name="Dewhirst F."/>
            <person name="Young S.K."/>
            <person name="Zeng Q."/>
            <person name="Gargeya S."/>
            <person name="Fitzgerald M."/>
            <person name="Haas B."/>
            <person name="Abouelleil A."/>
            <person name="Alvarado L."/>
            <person name="Arachchi H.M."/>
            <person name="Berlin A."/>
            <person name="Brown A."/>
            <person name="Chapman S.B."/>
            <person name="Chen Z."/>
            <person name="Dunbar C."/>
            <person name="Freedman E."/>
            <person name="Gearin G."/>
            <person name="Goldberg J."/>
            <person name="Griggs A."/>
            <person name="Gujja S."/>
            <person name="Heiman D."/>
            <person name="Howarth C."/>
            <person name="Larson L."/>
            <person name="Lui A."/>
            <person name="MacDonald P.J.P."/>
            <person name="Montmayeur A."/>
            <person name="Murphy C."/>
            <person name="Neiman D."/>
            <person name="Pearson M."/>
            <person name="Priest M."/>
            <person name="Roberts A."/>
            <person name="Saif S."/>
            <person name="Shea T."/>
            <person name="Shenoy N."/>
            <person name="Sisk P."/>
            <person name="Stolte C."/>
            <person name="Sykes S."/>
            <person name="Wortman J."/>
            <person name="Nusbaum C."/>
            <person name="Birren B."/>
        </authorList>
    </citation>
    <scope>NUCLEOTIDE SEQUENCE [LARGE SCALE GENOMIC DNA]</scope>
    <source>
        <strain evidence="14 15">ATCC 29453</strain>
    </source>
</reference>
<comment type="catalytic activity">
    <reaction evidence="13">
        <text>a lipid A disaccharide + ATP = a lipid IVA + ADP + H(+)</text>
        <dbReference type="Rhea" id="RHEA:67840"/>
        <dbReference type="ChEBI" id="CHEBI:15378"/>
        <dbReference type="ChEBI" id="CHEBI:30616"/>
        <dbReference type="ChEBI" id="CHEBI:176343"/>
        <dbReference type="ChEBI" id="CHEBI:176425"/>
        <dbReference type="ChEBI" id="CHEBI:456216"/>
        <dbReference type="EC" id="2.7.1.130"/>
    </reaction>
</comment>
<evidence type="ECO:0000313" key="15">
    <source>
        <dbReference type="Proteomes" id="UP000017813"/>
    </source>
</evidence>
<dbReference type="InterPro" id="IPR027417">
    <property type="entry name" value="P-loop_NTPase"/>
</dbReference>
<dbReference type="KEGG" id="smur:BWP33_09225"/>
<comment type="similarity">
    <text evidence="13">Belongs to the LpxK family.</text>
</comment>
<feature type="binding site" evidence="13">
    <location>
        <begin position="61"/>
        <end position="68"/>
    </location>
    <ligand>
        <name>ATP</name>
        <dbReference type="ChEBI" id="CHEBI:30616"/>
    </ligand>
</feature>
<protein>
    <recommendedName>
        <fullName evidence="4 13">Tetraacyldisaccharide 4'-kinase</fullName>
        <ecNumber evidence="3 13">2.7.1.130</ecNumber>
    </recommendedName>
    <alternativeName>
        <fullName evidence="12 13">Lipid A 4'-kinase</fullName>
    </alternativeName>
</protein>
<dbReference type="eggNOG" id="COG1663">
    <property type="taxonomic scope" value="Bacteria"/>
</dbReference>
<evidence type="ECO:0000256" key="1">
    <source>
        <dbReference type="ARBA" id="ARBA00002274"/>
    </source>
</evidence>
<dbReference type="HOGENOM" id="CLU_038816_2_0_4"/>
<dbReference type="GO" id="GO:0009029">
    <property type="term" value="F:lipid-A 4'-kinase activity"/>
    <property type="evidence" value="ECO:0007669"/>
    <property type="project" value="UniProtKB-UniRule"/>
</dbReference>
<dbReference type="GO" id="GO:0009245">
    <property type="term" value="P:lipid A biosynthetic process"/>
    <property type="evidence" value="ECO:0007669"/>
    <property type="project" value="UniProtKB-UniRule"/>
</dbReference>
<sequence>MNLNKIIEKHWQKPNPILSVILSPLAKIFAYIAQNRRQKYLSGSLKTQKLPIPVIVVGNIHVGGTGKTPIVAKLVSDLQERGIKVGIISRGYGRKLRDIHVLQHDSTAEQAGDEPLMLYCQTYAPTAVGKDRYAAGMALLAQHPDLQVIVSDDGLQHYSLARDIEIAVFPAADVGRDDLDYLPNGGLRESITRLQYVDFIIISNSDENILVRAQTFFRQPEKLFTSQIQIFAPYRLNQPHDVLLSDSLKKHETCAAIAGIARPERFFNSLKNLGFDIKQKCVLPDHTSINLANLPVADYVFITEKDAIKLSDSVPNHVWVLPIRATIQPDLADVLVQKIMQ</sequence>
<evidence type="ECO:0000256" key="3">
    <source>
        <dbReference type="ARBA" id="ARBA00012071"/>
    </source>
</evidence>
<keyword evidence="11 13" id="KW-0443">Lipid metabolism</keyword>
<dbReference type="OrthoDB" id="9766423at2"/>
<evidence type="ECO:0000256" key="5">
    <source>
        <dbReference type="ARBA" id="ARBA00022516"/>
    </source>
</evidence>
<evidence type="ECO:0000256" key="12">
    <source>
        <dbReference type="ARBA" id="ARBA00029757"/>
    </source>
</evidence>
<organism evidence="14 15">
    <name type="scientific">Simonsiella muelleri ATCC 29453</name>
    <dbReference type="NCBI Taxonomy" id="641147"/>
    <lineage>
        <taxon>Bacteria</taxon>
        <taxon>Pseudomonadati</taxon>
        <taxon>Pseudomonadota</taxon>
        <taxon>Betaproteobacteria</taxon>
        <taxon>Neisseriales</taxon>
        <taxon>Neisseriaceae</taxon>
        <taxon>Simonsiella</taxon>
    </lineage>
</organism>
<dbReference type="EC" id="2.7.1.130" evidence="3 13"/>
<dbReference type="Pfam" id="PF02606">
    <property type="entry name" value="LpxK"/>
    <property type="match status" value="1"/>
</dbReference>
<dbReference type="RefSeq" id="WP_002641595.1">
    <property type="nucleotide sequence ID" value="NZ_CP019448.1"/>
</dbReference>
<dbReference type="PANTHER" id="PTHR42724:SF1">
    <property type="entry name" value="TETRAACYLDISACCHARIDE 4'-KINASE, MITOCHONDRIAL-RELATED"/>
    <property type="match status" value="1"/>
</dbReference>
<evidence type="ECO:0000256" key="11">
    <source>
        <dbReference type="ARBA" id="ARBA00023098"/>
    </source>
</evidence>
<keyword evidence="9 13" id="KW-0418">Kinase</keyword>
<comment type="pathway">
    <text evidence="2 13">Glycolipid biosynthesis; lipid IV(A) biosynthesis; lipid IV(A) from (3R)-3-hydroxytetradecanoyl-[acyl-carrier-protein] and UDP-N-acetyl-alpha-D-glucosamine: step 6/6.</text>
</comment>
<dbReference type="InterPro" id="IPR003758">
    <property type="entry name" value="LpxK"/>
</dbReference>
<dbReference type="UniPathway" id="UPA00359">
    <property type="reaction ID" value="UER00482"/>
</dbReference>
<evidence type="ECO:0000256" key="13">
    <source>
        <dbReference type="HAMAP-Rule" id="MF_00409"/>
    </source>
</evidence>
<dbReference type="NCBIfam" id="TIGR00682">
    <property type="entry name" value="lpxK"/>
    <property type="match status" value="1"/>
</dbReference>
<proteinExistence type="inferred from homology"/>
<dbReference type="GO" id="GO:0009244">
    <property type="term" value="P:lipopolysaccharide core region biosynthetic process"/>
    <property type="evidence" value="ECO:0007669"/>
    <property type="project" value="TreeGrafter"/>
</dbReference>
<keyword evidence="10 13" id="KW-0067">ATP-binding</keyword>
<dbReference type="EMBL" id="ADCY02000015">
    <property type="protein sequence ID" value="EFG31544.1"/>
    <property type="molecule type" value="Genomic_DNA"/>
</dbReference>
<evidence type="ECO:0000313" key="14">
    <source>
        <dbReference type="EMBL" id="EFG31544.1"/>
    </source>
</evidence>
<evidence type="ECO:0000256" key="4">
    <source>
        <dbReference type="ARBA" id="ARBA00016436"/>
    </source>
</evidence>
<dbReference type="GO" id="GO:0005886">
    <property type="term" value="C:plasma membrane"/>
    <property type="evidence" value="ECO:0007669"/>
    <property type="project" value="TreeGrafter"/>
</dbReference>
<keyword evidence="15" id="KW-1185">Reference proteome</keyword>
<keyword evidence="5 13" id="KW-0444">Lipid biosynthesis</keyword>
<evidence type="ECO:0000256" key="7">
    <source>
        <dbReference type="ARBA" id="ARBA00022679"/>
    </source>
</evidence>
<accession>V9HMR0</accession>
<evidence type="ECO:0000256" key="9">
    <source>
        <dbReference type="ARBA" id="ARBA00022777"/>
    </source>
</evidence>
<dbReference type="SUPFAM" id="SSF52540">
    <property type="entry name" value="P-loop containing nucleoside triphosphate hydrolases"/>
    <property type="match status" value="1"/>
</dbReference>
<dbReference type="HAMAP" id="MF_00409">
    <property type="entry name" value="LpxK"/>
    <property type="match status" value="1"/>
</dbReference>
<dbReference type="PANTHER" id="PTHR42724">
    <property type="entry name" value="TETRAACYLDISACCHARIDE 4'-KINASE"/>
    <property type="match status" value="1"/>
</dbReference>
<keyword evidence="7 13" id="KW-0808">Transferase</keyword>
<comment type="caution">
    <text evidence="14">The sequence shown here is derived from an EMBL/GenBank/DDBJ whole genome shotgun (WGS) entry which is preliminary data.</text>
</comment>
<dbReference type="GO" id="GO:0005524">
    <property type="term" value="F:ATP binding"/>
    <property type="evidence" value="ECO:0007669"/>
    <property type="project" value="UniProtKB-UniRule"/>
</dbReference>
<reference evidence="14 15" key="1">
    <citation type="submission" date="2010-03" db="EMBL/GenBank/DDBJ databases">
        <authorList>
            <consortium name="The Broad Institute Genome Sequencing Platform"/>
            <person name="Ward D."/>
            <person name="Earl A."/>
            <person name="Feldgarden M."/>
            <person name="Gevers D."/>
            <person name="Young S."/>
            <person name="Zeng Q."/>
            <person name="Koehrsen M."/>
            <person name="Alvarado L."/>
            <person name="Berlin A.M."/>
            <person name="Borenstein D."/>
            <person name="Chapman S.B."/>
            <person name="Chen Z."/>
            <person name="Engels R."/>
            <person name="Freedman E."/>
            <person name="Gellesch M."/>
            <person name="Goldberg J."/>
            <person name="Griggs A."/>
            <person name="Gujja S."/>
            <person name="Heilman E.R."/>
            <person name="Heiman D.I."/>
            <person name="Hepburn T.A."/>
            <person name="Howarth C."/>
            <person name="Jen D."/>
            <person name="Larson L."/>
            <person name="Mehta T."/>
            <person name="Park D."/>
            <person name="Pearson M."/>
            <person name="Richards J."/>
            <person name="Roberts A."/>
            <person name="Saif S."/>
            <person name="Shea T.D."/>
            <person name="Shenoy N."/>
            <person name="Sisk P."/>
            <person name="Stolte C."/>
            <person name="Sykes S.N."/>
            <person name="Walk T."/>
            <person name="White J."/>
            <person name="Yandava C."/>
            <person name="Izard J."/>
            <person name="Baranova O.V."/>
            <person name="Blanton J.M."/>
            <person name="Tanner A.C."/>
            <person name="Dewhirst F."/>
            <person name="Haas B."/>
            <person name="Nusbaum C."/>
            <person name="Birren B."/>
        </authorList>
    </citation>
    <scope>NUCLEOTIDE SEQUENCE [LARGE SCALE GENOMIC DNA]</scope>
    <source>
        <strain evidence="14 15">ATCC 29453</strain>
    </source>
</reference>
<evidence type="ECO:0000256" key="6">
    <source>
        <dbReference type="ARBA" id="ARBA00022556"/>
    </source>
</evidence>
<gene>
    <name evidence="13" type="primary">lpxK</name>
    <name evidence="14" type="ORF">HMPREF9021_00814</name>
</gene>
<evidence type="ECO:0000256" key="10">
    <source>
        <dbReference type="ARBA" id="ARBA00022840"/>
    </source>
</evidence>
<comment type="function">
    <text evidence="1 13">Transfers the gamma-phosphate of ATP to the 4'-position of a tetraacyldisaccharide 1-phosphate intermediate (termed DS-1-P) to form tetraacyldisaccharide 1,4'-bis-phosphate (lipid IVA).</text>
</comment>
<dbReference type="Proteomes" id="UP000017813">
    <property type="component" value="Unassembled WGS sequence"/>
</dbReference>